<name>A0ABQ0F2A1_APOSI</name>
<sequence length="55" mass="6282">MDWQPDEQGLQQVLQLLKDSQSPNTATQRIVQDMGTWRLTKGKCLVFYLSNGEAN</sequence>
<reference evidence="1 2" key="1">
    <citation type="submission" date="2024-08" db="EMBL/GenBank/DDBJ databases">
        <title>The draft genome of Apodemus speciosus.</title>
        <authorList>
            <person name="Nabeshima K."/>
            <person name="Suzuki S."/>
            <person name="Onuma M."/>
        </authorList>
    </citation>
    <scope>NUCLEOTIDE SEQUENCE [LARGE SCALE GENOMIC DNA]</scope>
    <source>
        <strain evidence="1">IB14-021</strain>
    </source>
</reference>
<keyword evidence="2" id="KW-1185">Reference proteome</keyword>
<gene>
    <name evidence="1" type="ORF">APTSU1_000864500</name>
</gene>
<dbReference type="EMBL" id="BAAFST010000008">
    <property type="protein sequence ID" value="GAB1293413.1"/>
    <property type="molecule type" value="Genomic_DNA"/>
</dbReference>
<evidence type="ECO:0000313" key="2">
    <source>
        <dbReference type="Proteomes" id="UP001623349"/>
    </source>
</evidence>
<organism evidence="1 2">
    <name type="scientific">Apodemus speciosus</name>
    <name type="common">Large Japanese field mouse</name>
    <dbReference type="NCBI Taxonomy" id="105296"/>
    <lineage>
        <taxon>Eukaryota</taxon>
        <taxon>Metazoa</taxon>
        <taxon>Chordata</taxon>
        <taxon>Craniata</taxon>
        <taxon>Vertebrata</taxon>
        <taxon>Euteleostomi</taxon>
        <taxon>Mammalia</taxon>
        <taxon>Eutheria</taxon>
        <taxon>Euarchontoglires</taxon>
        <taxon>Glires</taxon>
        <taxon>Rodentia</taxon>
        <taxon>Myomorpha</taxon>
        <taxon>Muroidea</taxon>
        <taxon>Muridae</taxon>
        <taxon>Murinae</taxon>
        <taxon>Apodemus</taxon>
    </lineage>
</organism>
<evidence type="ECO:0000313" key="1">
    <source>
        <dbReference type="EMBL" id="GAB1293413.1"/>
    </source>
</evidence>
<protein>
    <submittedName>
        <fullName evidence="1">Transportin-2</fullName>
    </submittedName>
</protein>
<comment type="caution">
    <text evidence="1">The sequence shown here is derived from an EMBL/GenBank/DDBJ whole genome shotgun (WGS) entry which is preliminary data.</text>
</comment>
<dbReference type="Gene3D" id="1.25.10.10">
    <property type="entry name" value="Leucine-rich Repeat Variant"/>
    <property type="match status" value="1"/>
</dbReference>
<proteinExistence type="predicted"/>
<dbReference type="InterPro" id="IPR011989">
    <property type="entry name" value="ARM-like"/>
</dbReference>
<accession>A0ABQ0F2A1</accession>
<dbReference type="Proteomes" id="UP001623349">
    <property type="component" value="Unassembled WGS sequence"/>
</dbReference>